<gene>
    <name evidence="1" type="ORF">LOD99_3086</name>
</gene>
<evidence type="ECO:0000313" key="2">
    <source>
        <dbReference type="Proteomes" id="UP001165289"/>
    </source>
</evidence>
<evidence type="ECO:0000313" key="1">
    <source>
        <dbReference type="EMBL" id="KAI6653910.1"/>
    </source>
</evidence>
<protein>
    <submittedName>
        <fullName evidence="1">Uncharacterized protein</fullName>
    </submittedName>
</protein>
<proteinExistence type="predicted"/>
<dbReference type="EMBL" id="JAKMXF010000244">
    <property type="protein sequence ID" value="KAI6653910.1"/>
    <property type="molecule type" value="Genomic_DNA"/>
</dbReference>
<sequence>MNGKKKCRQYCADYIKYGSVNSPSNEQLPMCLLCKQVFSNEGLKSSRMIDHLKWRHSHKVEKDVQLFIKLRAVAKQWVESLDGRSVIKSIPLSNDTVPRRINLMASDVEKTLYSILKTAEFSLQIDESPLPGNEALLLAYVRYILEGIIVEEMLFASPLVTETKASALKEGIFRRICHHNETEFERLLLHAEVRWLSKGKCLSRFYSLFDTILEFLEEENPQLMQLVIAAKSDVAYLTDIFDKFNAINLQLQGNLITLVKCKTVVSSFIGKLTRNPISDDDLLAYCEHLEVLRADMIQRFTDLLELEPPHWLFDPFCVDVLTVPPYLQEELMDLQSGCEEDAPFAMMGYERFSIAIAGRNKFPYLWKVAKLLVWAFPTSYLVDRGFTAVVQLLTKQRNKLDIFQCGDLRLLQTDMKPDANGIIDDHHINYTHLINS</sequence>
<organism evidence="1 2">
    <name type="scientific">Oopsacas minuta</name>
    <dbReference type="NCBI Taxonomy" id="111878"/>
    <lineage>
        <taxon>Eukaryota</taxon>
        <taxon>Metazoa</taxon>
        <taxon>Porifera</taxon>
        <taxon>Hexactinellida</taxon>
        <taxon>Hexasterophora</taxon>
        <taxon>Lyssacinosida</taxon>
        <taxon>Leucopsacidae</taxon>
        <taxon>Oopsacas</taxon>
    </lineage>
</organism>
<dbReference type="PANTHER" id="PTHR45913">
    <property type="entry name" value="EPM2A-INTERACTING PROTEIN 1"/>
    <property type="match status" value="1"/>
</dbReference>
<dbReference type="Proteomes" id="UP001165289">
    <property type="component" value="Unassembled WGS sequence"/>
</dbReference>
<keyword evidence="2" id="KW-1185">Reference proteome</keyword>
<name>A0AAV7JYK9_9METZ</name>
<accession>A0AAV7JYK9</accession>
<reference evidence="1 2" key="1">
    <citation type="journal article" date="2023" name="BMC Biol.">
        <title>The compact genome of the sponge Oopsacas minuta (Hexactinellida) is lacking key metazoan core genes.</title>
        <authorList>
            <person name="Santini S."/>
            <person name="Schenkelaars Q."/>
            <person name="Jourda C."/>
            <person name="Duchesne M."/>
            <person name="Belahbib H."/>
            <person name="Rocher C."/>
            <person name="Selva M."/>
            <person name="Riesgo A."/>
            <person name="Vervoort M."/>
            <person name="Leys S.P."/>
            <person name="Kodjabachian L."/>
            <person name="Le Bivic A."/>
            <person name="Borchiellini C."/>
            <person name="Claverie J.M."/>
            <person name="Renard E."/>
        </authorList>
    </citation>
    <scope>NUCLEOTIDE SEQUENCE [LARGE SCALE GENOMIC DNA]</scope>
    <source>
        <strain evidence="1">SPO-2</strain>
    </source>
</reference>
<dbReference type="AlphaFoldDB" id="A0AAV7JYK9"/>
<comment type="caution">
    <text evidence="1">The sequence shown here is derived from an EMBL/GenBank/DDBJ whole genome shotgun (WGS) entry which is preliminary data.</text>
</comment>
<dbReference type="SUPFAM" id="SSF53098">
    <property type="entry name" value="Ribonuclease H-like"/>
    <property type="match status" value="1"/>
</dbReference>
<dbReference type="PANTHER" id="PTHR45913:SF22">
    <property type="entry name" value="SCAN BOX DOMAIN-CONTAINING PROTEIN"/>
    <property type="match status" value="1"/>
</dbReference>
<dbReference type="InterPro" id="IPR012337">
    <property type="entry name" value="RNaseH-like_sf"/>
</dbReference>